<feature type="compositionally biased region" description="Low complexity" evidence="1">
    <location>
        <begin position="18"/>
        <end position="68"/>
    </location>
</feature>
<reference evidence="4 5" key="1">
    <citation type="submission" date="2017-09" db="EMBL/GenBank/DDBJ databases">
        <authorList>
            <person name="Ehlers B."/>
            <person name="Leendertz F.H."/>
        </authorList>
    </citation>
    <scope>NUCLEOTIDE SEQUENCE [LARGE SCALE GENOMIC DNA]</scope>
    <source>
        <strain evidence="4 5">DSM 16848</strain>
    </source>
</reference>
<feature type="compositionally biased region" description="Low complexity" evidence="1">
    <location>
        <begin position="304"/>
        <end position="314"/>
    </location>
</feature>
<dbReference type="SUPFAM" id="SSF110997">
    <property type="entry name" value="Sporulation related repeat"/>
    <property type="match status" value="1"/>
</dbReference>
<evidence type="ECO:0000256" key="1">
    <source>
        <dbReference type="SAM" id="MobiDB-lite"/>
    </source>
</evidence>
<feature type="domain" description="SPOR" evidence="3">
    <location>
        <begin position="358"/>
        <end position="436"/>
    </location>
</feature>
<protein>
    <submittedName>
        <fullName evidence="4">Cell division protein FtsN</fullName>
    </submittedName>
</protein>
<feature type="compositionally biased region" description="Basic and acidic residues" evidence="1">
    <location>
        <begin position="265"/>
        <end position="283"/>
    </location>
</feature>
<keyword evidence="2" id="KW-1133">Transmembrane helix</keyword>
<keyword evidence="2" id="KW-0812">Transmembrane</keyword>
<dbReference type="PROSITE" id="PS51724">
    <property type="entry name" value="SPOR"/>
    <property type="match status" value="1"/>
</dbReference>
<dbReference type="GO" id="GO:0051301">
    <property type="term" value="P:cell division"/>
    <property type="evidence" value="ECO:0007669"/>
    <property type="project" value="UniProtKB-KW"/>
</dbReference>
<dbReference type="RefSeq" id="WP_097114319.1">
    <property type="nucleotide sequence ID" value="NZ_CP083931.1"/>
</dbReference>
<evidence type="ECO:0000256" key="2">
    <source>
        <dbReference type="SAM" id="Phobius"/>
    </source>
</evidence>
<evidence type="ECO:0000259" key="3">
    <source>
        <dbReference type="PROSITE" id="PS51724"/>
    </source>
</evidence>
<feature type="compositionally biased region" description="Low complexity" evidence="1">
    <location>
        <begin position="338"/>
        <end position="365"/>
    </location>
</feature>
<dbReference type="Pfam" id="PF05036">
    <property type="entry name" value="SPOR"/>
    <property type="match status" value="1"/>
</dbReference>
<accession>A0A286ECD5</accession>
<feature type="compositionally biased region" description="Basic residues" evidence="1">
    <location>
        <begin position="1"/>
        <end position="12"/>
    </location>
</feature>
<keyword evidence="5" id="KW-1185">Reference proteome</keyword>
<keyword evidence="2" id="KW-0472">Membrane</keyword>
<dbReference type="AlphaFoldDB" id="A0A286ECD5"/>
<evidence type="ECO:0000313" key="5">
    <source>
        <dbReference type="Proteomes" id="UP000219669"/>
    </source>
</evidence>
<keyword evidence="4" id="KW-0131">Cell cycle</keyword>
<feature type="region of interest" description="Disordered" evidence="1">
    <location>
        <begin position="1"/>
        <end position="69"/>
    </location>
</feature>
<dbReference type="Proteomes" id="UP000219669">
    <property type="component" value="Unassembled WGS sequence"/>
</dbReference>
<dbReference type="GO" id="GO:0042834">
    <property type="term" value="F:peptidoglycan binding"/>
    <property type="evidence" value="ECO:0007669"/>
    <property type="project" value="InterPro"/>
</dbReference>
<feature type="compositionally biased region" description="Low complexity" evidence="1">
    <location>
        <begin position="116"/>
        <end position="138"/>
    </location>
</feature>
<dbReference type="InterPro" id="IPR036680">
    <property type="entry name" value="SPOR-like_sf"/>
</dbReference>
<organism evidence="4 5">
    <name type="scientific">Alysiella filiformis DSM 16848</name>
    <dbReference type="NCBI Taxonomy" id="1120981"/>
    <lineage>
        <taxon>Bacteria</taxon>
        <taxon>Pseudomonadati</taxon>
        <taxon>Pseudomonadota</taxon>
        <taxon>Betaproteobacteria</taxon>
        <taxon>Neisseriales</taxon>
        <taxon>Neisseriaceae</taxon>
        <taxon>Alysiella</taxon>
    </lineage>
</organism>
<feature type="compositionally biased region" description="Low complexity" evidence="1">
    <location>
        <begin position="238"/>
        <end position="264"/>
    </location>
</feature>
<name>A0A286ECD5_9NEIS</name>
<evidence type="ECO:0000313" key="4">
    <source>
        <dbReference type="EMBL" id="SOD68494.1"/>
    </source>
</evidence>
<proteinExistence type="predicted"/>
<feature type="transmembrane region" description="Helical" evidence="2">
    <location>
        <begin position="159"/>
        <end position="176"/>
    </location>
</feature>
<dbReference type="OrthoDB" id="8614111at2"/>
<dbReference type="EMBL" id="OCNF01000009">
    <property type="protein sequence ID" value="SOD68494.1"/>
    <property type="molecule type" value="Genomic_DNA"/>
</dbReference>
<sequence length="436" mass="46486">MSRKHKSHRKQKITQSNAPAPFATAKKQAATPAPTQPENTAPAMDNVVAANTLPETETAPETASPATPINHLENEVEVAENHNTPANEDTVYSLDAHYDAQQANASVAASLNTENAATTDTAPDTPSAAPADSGSSTTENVAVSLNEYEQLKRKNRRRLVGAGALVLVAGSLFAAASKDNVQNTPQLNPVKPVEQVQTEILRPAGSENKIDLSMDNEKAAPLVLKNNSVAPPLPQQNKAKPTTMAAAPTVSKPTPSVSKPSAQSSEERAKAREEARAAEERRQKAQSKAAEAEAKRLEAERAVANKARAAQAAADRNRNAERAQLTAERAAEEKQRAQRQAQVATANSNKANNNNNKSSSGGKSSIQAGAFADKEAARRMQQQLKDLNYAARLEEVQTSKGKMYRVRTGNFSNESEARSALNKLQNKGVNGMVVGK</sequence>
<feature type="compositionally biased region" description="Basic and acidic residues" evidence="1">
    <location>
        <begin position="290"/>
        <end position="303"/>
    </location>
</feature>
<keyword evidence="4" id="KW-0132">Cell division</keyword>
<gene>
    <name evidence="4" type="ORF">SAMN02746062_01277</name>
</gene>
<feature type="region of interest" description="Disordered" evidence="1">
    <location>
        <begin position="114"/>
        <end position="140"/>
    </location>
</feature>
<dbReference type="InterPro" id="IPR007730">
    <property type="entry name" value="SPOR-like_dom"/>
</dbReference>
<dbReference type="Gene3D" id="3.30.70.1070">
    <property type="entry name" value="Sporulation related repeat"/>
    <property type="match status" value="1"/>
</dbReference>
<feature type="region of interest" description="Disordered" evidence="1">
    <location>
        <begin position="227"/>
        <end position="365"/>
    </location>
</feature>